<accession>A0A8S8ZNJ6</accession>
<protein>
    <submittedName>
        <fullName evidence="2">Uncharacterized protein</fullName>
    </submittedName>
</protein>
<dbReference type="VEuPathDB" id="FungiDB:SMAC_04694"/>
<comment type="caution">
    <text evidence="2">The sequence shown here is derived from an EMBL/GenBank/DDBJ whole genome shotgun (WGS) entry which is preliminary data.</text>
</comment>
<dbReference type="Proteomes" id="UP000433876">
    <property type="component" value="Unassembled WGS sequence"/>
</dbReference>
<dbReference type="AlphaFoldDB" id="A0A8S8ZNJ6"/>
<feature type="region of interest" description="Disordered" evidence="1">
    <location>
        <begin position="414"/>
        <end position="444"/>
    </location>
</feature>
<dbReference type="OMA" id="DYLWDRW"/>
<feature type="compositionally biased region" description="Basic and acidic residues" evidence="1">
    <location>
        <begin position="417"/>
        <end position="426"/>
    </location>
</feature>
<organism evidence="2 3">
    <name type="scientific">Sordaria macrospora</name>
    <dbReference type="NCBI Taxonomy" id="5147"/>
    <lineage>
        <taxon>Eukaryota</taxon>
        <taxon>Fungi</taxon>
        <taxon>Dikarya</taxon>
        <taxon>Ascomycota</taxon>
        <taxon>Pezizomycotina</taxon>
        <taxon>Sordariomycetes</taxon>
        <taxon>Sordariomycetidae</taxon>
        <taxon>Sordariales</taxon>
        <taxon>Sordariaceae</taxon>
        <taxon>Sordaria</taxon>
    </lineage>
</organism>
<sequence>MESTQSSFVLVSPQNRILMESQGSSHDISSTESSFVLVSPQDCPAIDSSGNSQVDNSTESSLVIIEDYLNVNPLPPSTPGEYCGIHEWEILKSSSKGATTSQLVAALDIVTDLLDKEDIPYAVMGGFSLQLRGMQGVRRNVDLAVPLSILDADQSAWLTIFKDELRILRPSVFLSGVKNITKKTLFVQMGTGGNPNNNVDNDNNNNDDNSINAGTRWVRVNFWFVSSHVHEQHPSNYNDSDSDNDTTQNQNQNLNLHQAHLPVLSDFEHERNLVAFSSPLSPNSKQYYCLKLIYILHNKLCMIKQQSSSSSSSPSSISSSTKRDIADVSYILSMSSSSQQQHLADTADMEEVSHQVRYIIDIPMDLRTNFVQCYNVISPNDLMTDFFARALWVGGEAEGDYLWDRWTKTAVPLQKKSNGEGEEGSKTLEPGPGPWPVVPENDNKGGGGSWFWTRFFRHR</sequence>
<evidence type="ECO:0000313" key="3">
    <source>
        <dbReference type="Proteomes" id="UP000433876"/>
    </source>
</evidence>
<dbReference type="EMBL" id="NMPR01000058">
    <property type="protein sequence ID" value="KAA8632274.1"/>
    <property type="molecule type" value="Genomic_DNA"/>
</dbReference>
<gene>
    <name evidence="2" type="ORF">SMACR_04694</name>
</gene>
<evidence type="ECO:0000256" key="1">
    <source>
        <dbReference type="SAM" id="MobiDB-lite"/>
    </source>
</evidence>
<name>A0A8S8ZNJ6_SORMA</name>
<reference evidence="2 3" key="1">
    <citation type="submission" date="2017-07" db="EMBL/GenBank/DDBJ databases">
        <title>Genome sequence of the Sordaria macrospora wild type strain R19027.</title>
        <authorList>
            <person name="Nowrousian M."/>
            <person name="Teichert I."/>
            <person name="Kueck U."/>
        </authorList>
    </citation>
    <scope>NUCLEOTIDE SEQUENCE [LARGE SCALE GENOMIC DNA]</scope>
    <source>
        <strain evidence="2 3">R19027</strain>
        <tissue evidence="2">Mycelium</tissue>
    </source>
</reference>
<evidence type="ECO:0000313" key="2">
    <source>
        <dbReference type="EMBL" id="KAA8632274.1"/>
    </source>
</evidence>
<proteinExistence type="predicted"/>